<sequence>MLNYIKSEFLKQKYTFNNKIIWVTSLAAIVISLLLMPSSYTQTFTYNCWYITFLPFTFAFISASIVRKDVKYNYHGLFGVATDKKQLWYAKIITGTLYLFFACIIFFIEMAICGIVFIEKISIANNLLASVLIFITFAWQVPFFMIVSQKTNLFVSVFLSMVCNIAISCVFAVKSCWWIPFSIPARLMCPVIHVMPNALPVEQNSIYENPDVILPGVIITVILFFAVSFITTKIFEKQEV</sequence>
<feature type="transmembrane region" description="Helical" evidence="1">
    <location>
        <begin position="212"/>
        <end position="235"/>
    </location>
</feature>
<dbReference type="EMBL" id="CP047591">
    <property type="protein sequence ID" value="QHI72252.1"/>
    <property type="molecule type" value="Genomic_DNA"/>
</dbReference>
<accession>A0A6P1MDZ9</accession>
<dbReference type="AlphaFoldDB" id="A0A6P1MDZ9"/>
<evidence type="ECO:0000256" key="1">
    <source>
        <dbReference type="SAM" id="Phobius"/>
    </source>
</evidence>
<keyword evidence="3" id="KW-1185">Reference proteome</keyword>
<organism evidence="2 3">
    <name type="scientific">Aminipila terrae</name>
    <dbReference type="NCBI Taxonomy" id="2697030"/>
    <lineage>
        <taxon>Bacteria</taxon>
        <taxon>Bacillati</taxon>
        <taxon>Bacillota</taxon>
        <taxon>Clostridia</taxon>
        <taxon>Peptostreptococcales</taxon>
        <taxon>Anaerovoracaceae</taxon>
        <taxon>Aminipila</taxon>
    </lineage>
</organism>
<gene>
    <name evidence="2" type="ORF">Ami3637_07405</name>
</gene>
<dbReference type="InterPro" id="IPR021205">
    <property type="entry name" value="Lanti_perm_SpaE/MutE/EpiE-like"/>
</dbReference>
<keyword evidence="1" id="KW-0812">Transmembrane</keyword>
<evidence type="ECO:0000313" key="2">
    <source>
        <dbReference type="EMBL" id="QHI72252.1"/>
    </source>
</evidence>
<dbReference type="RefSeq" id="WP_162362021.1">
    <property type="nucleotide sequence ID" value="NZ_CP047591.1"/>
</dbReference>
<dbReference type="CDD" id="cd21807">
    <property type="entry name" value="ABC-2_lan_permease_MutE_EpiE-like"/>
    <property type="match status" value="1"/>
</dbReference>
<feature type="transmembrane region" description="Helical" evidence="1">
    <location>
        <begin position="44"/>
        <end position="66"/>
    </location>
</feature>
<keyword evidence="1" id="KW-0472">Membrane</keyword>
<feature type="transmembrane region" description="Helical" evidence="1">
    <location>
        <begin position="87"/>
        <end position="117"/>
    </location>
</feature>
<feature type="transmembrane region" description="Helical" evidence="1">
    <location>
        <begin position="123"/>
        <end position="146"/>
    </location>
</feature>
<evidence type="ECO:0000313" key="3">
    <source>
        <dbReference type="Proteomes" id="UP000463883"/>
    </source>
</evidence>
<proteinExistence type="predicted"/>
<keyword evidence="1" id="KW-1133">Transmembrane helix</keyword>
<dbReference type="NCBIfam" id="TIGR03732">
    <property type="entry name" value="lanti_perm_MutE"/>
    <property type="match status" value="1"/>
</dbReference>
<protein>
    <submittedName>
        <fullName evidence="2">Lantibiotic immunity ABC transporter MutE/EpiE family permease subunit</fullName>
    </submittedName>
</protein>
<name>A0A6P1MDZ9_9FIRM</name>
<dbReference type="KEGG" id="amic:Ami3637_07405"/>
<feature type="transmembrane region" description="Helical" evidence="1">
    <location>
        <begin position="153"/>
        <end position="173"/>
    </location>
</feature>
<dbReference type="Proteomes" id="UP000463883">
    <property type="component" value="Chromosome"/>
</dbReference>
<feature type="transmembrane region" description="Helical" evidence="1">
    <location>
        <begin position="20"/>
        <end position="38"/>
    </location>
</feature>
<reference evidence="2 3" key="1">
    <citation type="submission" date="2020-01" db="EMBL/GenBank/DDBJ databases">
        <title>Genomic analysis of Aminipila sp. CBA3637.</title>
        <authorList>
            <person name="Kim Y.B."/>
            <person name="Roh S.W."/>
        </authorList>
    </citation>
    <scope>NUCLEOTIDE SEQUENCE [LARGE SCALE GENOMIC DNA]</scope>
    <source>
        <strain evidence="2 3">CBA3637</strain>
    </source>
</reference>